<sequence length="249" mass="27667">MSIYASVAAVREACAICGKSTKSRCSGCLDAGGPSIFFCSPEHQKLVWHNHKFVCRDKSASFVMPPLSDEEFQRFEHFARQEVLRKCESGSGMTFASYFEANPRFGLVEGEVHSQMWLMQTRGMSATFYESPSVRYMPDVRVHTVWELVAWISVTVIRLLPEAAASEQMFTLVQHHALVFSTLLQLKAASSDDNFNKEWIRISFEHLTGNIDAAACSEDVVALRELANTLTGPLSQVGCGLKAAVVYLA</sequence>
<keyword evidence="3" id="KW-0862">Zinc</keyword>
<dbReference type="EMBL" id="LCTV02000002">
    <property type="protein sequence ID" value="PRQ76781.1"/>
    <property type="molecule type" value="Genomic_DNA"/>
</dbReference>
<keyword evidence="2" id="KW-0863">Zinc-finger</keyword>
<proteinExistence type="predicted"/>
<name>A0A2T0AFI6_RHOTO</name>
<evidence type="ECO:0000256" key="3">
    <source>
        <dbReference type="ARBA" id="ARBA00022833"/>
    </source>
</evidence>
<evidence type="ECO:0000256" key="2">
    <source>
        <dbReference type="ARBA" id="ARBA00022771"/>
    </source>
</evidence>
<reference evidence="5 6" key="1">
    <citation type="journal article" date="2018" name="Elife">
        <title>Functional genomics of lipid metabolism in the oleaginous yeast Rhodosporidium toruloides.</title>
        <authorList>
            <person name="Coradetti S.T."/>
            <person name="Pinel D."/>
            <person name="Geiselman G."/>
            <person name="Ito M."/>
            <person name="Mondo S."/>
            <person name="Reilly M.C."/>
            <person name="Cheng Y.F."/>
            <person name="Bauer S."/>
            <person name="Grigoriev I."/>
            <person name="Gladden J.M."/>
            <person name="Simmons B.A."/>
            <person name="Brem R."/>
            <person name="Arkin A.P."/>
            <person name="Skerker J.M."/>
        </authorList>
    </citation>
    <scope>NUCLEOTIDE SEQUENCE [LARGE SCALE GENOMIC DNA]</scope>
    <source>
        <strain evidence="5 6">NBRC 0880</strain>
    </source>
</reference>
<protein>
    <submittedName>
        <fullName evidence="5">Proteophosphoglycan ppg4</fullName>
    </submittedName>
</protein>
<dbReference type="Pfam" id="PF01753">
    <property type="entry name" value="zf-MYND"/>
    <property type="match status" value="1"/>
</dbReference>
<feature type="domain" description="MYND-type" evidence="4">
    <location>
        <begin position="14"/>
        <end position="55"/>
    </location>
</feature>
<dbReference type="Gene3D" id="6.10.140.2220">
    <property type="match status" value="1"/>
</dbReference>
<comment type="caution">
    <text evidence="5">The sequence shown here is derived from an EMBL/GenBank/DDBJ whole genome shotgun (WGS) entry which is preliminary data.</text>
</comment>
<dbReference type="Proteomes" id="UP000239560">
    <property type="component" value="Unassembled WGS sequence"/>
</dbReference>
<gene>
    <name evidence="5" type="ORF">AAT19DRAFT_12199</name>
</gene>
<evidence type="ECO:0000313" key="5">
    <source>
        <dbReference type="EMBL" id="PRQ76781.1"/>
    </source>
</evidence>
<evidence type="ECO:0000259" key="4">
    <source>
        <dbReference type="Pfam" id="PF01753"/>
    </source>
</evidence>
<dbReference type="SUPFAM" id="SSF144232">
    <property type="entry name" value="HIT/MYND zinc finger-like"/>
    <property type="match status" value="1"/>
</dbReference>
<dbReference type="AlphaFoldDB" id="A0A2T0AFI6"/>
<evidence type="ECO:0000313" key="6">
    <source>
        <dbReference type="Proteomes" id="UP000239560"/>
    </source>
</evidence>
<dbReference type="OrthoDB" id="407198at2759"/>
<evidence type="ECO:0000256" key="1">
    <source>
        <dbReference type="ARBA" id="ARBA00022723"/>
    </source>
</evidence>
<organism evidence="5 6">
    <name type="scientific">Rhodotorula toruloides</name>
    <name type="common">Yeast</name>
    <name type="synonym">Rhodosporidium toruloides</name>
    <dbReference type="NCBI Taxonomy" id="5286"/>
    <lineage>
        <taxon>Eukaryota</taxon>
        <taxon>Fungi</taxon>
        <taxon>Dikarya</taxon>
        <taxon>Basidiomycota</taxon>
        <taxon>Pucciniomycotina</taxon>
        <taxon>Microbotryomycetes</taxon>
        <taxon>Sporidiobolales</taxon>
        <taxon>Sporidiobolaceae</taxon>
        <taxon>Rhodotorula</taxon>
    </lineage>
</organism>
<accession>A0A2T0AFI6</accession>
<dbReference type="GO" id="GO:0008270">
    <property type="term" value="F:zinc ion binding"/>
    <property type="evidence" value="ECO:0007669"/>
    <property type="project" value="UniProtKB-KW"/>
</dbReference>
<dbReference type="InterPro" id="IPR002893">
    <property type="entry name" value="Znf_MYND"/>
</dbReference>
<keyword evidence="1" id="KW-0479">Metal-binding</keyword>